<keyword evidence="2" id="KW-1185">Reference proteome</keyword>
<name>A0AAN9G4G1_9CAEN</name>
<sequence>MKKSQFWSWLSFSKTIAGVVMLLSLAVTCTDGAFRLRIEEYVDEASGNVYGLIRPTALFVNHMKEFIQHSSVCTSLLTSD</sequence>
<proteinExistence type="predicted"/>
<reference evidence="1 2" key="1">
    <citation type="submission" date="2024-02" db="EMBL/GenBank/DDBJ databases">
        <title>Chromosome-scale genome assembly of the rough periwinkle Littorina saxatilis.</title>
        <authorList>
            <person name="De Jode A."/>
            <person name="Faria R."/>
            <person name="Formenti G."/>
            <person name="Sims Y."/>
            <person name="Smith T.P."/>
            <person name="Tracey A."/>
            <person name="Wood J.M.D."/>
            <person name="Zagrodzka Z.B."/>
            <person name="Johannesson K."/>
            <person name="Butlin R.K."/>
            <person name="Leder E.H."/>
        </authorList>
    </citation>
    <scope>NUCLEOTIDE SEQUENCE [LARGE SCALE GENOMIC DNA]</scope>
    <source>
        <strain evidence="1">Snail1</strain>
        <tissue evidence="1">Muscle</tissue>
    </source>
</reference>
<gene>
    <name evidence="1" type="ORF">V1264_006391</name>
</gene>
<accession>A0AAN9G4G1</accession>
<evidence type="ECO:0000313" key="1">
    <source>
        <dbReference type="EMBL" id="KAK7094906.1"/>
    </source>
</evidence>
<evidence type="ECO:0000313" key="2">
    <source>
        <dbReference type="Proteomes" id="UP001374579"/>
    </source>
</evidence>
<dbReference type="AlphaFoldDB" id="A0AAN9G4G1"/>
<comment type="caution">
    <text evidence="1">The sequence shown here is derived from an EMBL/GenBank/DDBJ whole genome shotgun (WGS) entry which is preliminary data.</text>
</comment>
<organism evidence="1 2">
    <name type="scientific">Littorina saxatilis</name>
    <dbReference type="NCBI Taxonomy" id="31220"/>
    <lineage>
        <taxon>Eukaryota</taxon>
        <taxon>Metazoa</taxon>
        <taxon>Spiralia</taxon>
        <taxon>Lophotrochozoa</taxon>
        <taxon>Mollusca</taxon>
        <taxon>Gastropoda</taxon>
        <taxon>Caenogastropoda</taxon>
        <taxon>Littorinimorpha</taxon>
        <taxon>Littorinoidea</taxon>
        <taxon>Littorinidae</taxon>
        <taxon>Littorina</taxon>
    </lineage>
</organism>
<dbReference type="Proteomes" id="UP001374579">
    <property type="component" value="Unassembled WGS sequence"/>
</dbReference>
<protein>
    <submittedName>
        <fullName evidence="1">Uncharacterized protein</fullName>
    </submittedName>
</protein>
<dbReference type="EMBL" id="JBAMIC010000018">
    <property type="protein sequence ID" value="KAK7094906.1"/>
    <property type="molecule type" value="Genomic_DNA"/>
</dbReference>